<evidence type="ECO:0000313" key="4">
    <source>
        <dbReference type="Proteomes" id="UP000003781"/>
    </source>
</evidence>
<feature type="domain" description="ATP-grasp" evidence="2">
    <location>
        <begin position="222"/>
        <end position="480"/>
    </location>
</feature>
<keyword evidence="1" id="KW-0547">Nucleotide-binding</keyword>
<dbReference type="Proteomes" id="UP000003781">
    <property type="component" value="Unassembled WGS sequence"/>
</dbReference>
<dbReference type="AlphaFoldDB" id="A3IY09"/>
<dbReference type="GO" id="GO:0046872">
    <property type="term" value="F:metal ion binding"/>
    <property type="evidence" value="ECO:0007669"/>
    <property type="project" value="InterPro"/>
</dbReference>
<dbReference type="Gene3D" id="3.30.1490.20">
    <property type="entry name" value="ATP-grasp fold, A domain"/>
    <property type="match status" value="1"/>
</dbReference>
<dbReference type="EMBL" id="AAXW01000073">
    <property type="protein sequence ID" value="EAZ88637.1"/>
    <property type="molecule type" value="Genomic_DNA"/>
</dbReference>
<sequence length="638" mass="72454">MLIETSELIRVNARKSDIFDVFNVREFIGANPYLNKAALVFDLGLTGYDRPLPIEDYLEVIGDHYPRLADQKYDSHSELFAHTVAQVNQLDMGLHFHQWSVTEQPDRDFSRIAIESLHLRTTREVVYSVWDWFEAIERKEDYDLKTQITALQQVFRNSVYGGPTVYALLKSAYHKEIPTFYLWDEGLMQYGYGKRQIRGVATTFDVDSHLDSDFTTQKDYCKRFLAELGFPVPQGDIVNSLEEARETATNIGYPVAVKPVAGHKGIGVTADVQDQQELETAYQRAVLSIPEEGSKAVIVENSIKGQDYRLLCVNGRFVAATERKPASVVGNGRATLRELIDRENHSVQRSDTPTSPMGKIHTDEAMDRYLEEQGLDLETVIESDRQVYLRKVANLSSGGFSIDATPSVHSDNIILAQDIAQHFRLTCLGIDVITADISQSWKESDFGIIEINAAPGVYMHLNPAIGEPVDVTSRILETFFSSNENARIPIISFNRVSLRELQRLSDRILMSHPDWTIGAVCREGILINRAEKPLNRHYNTNVRNLLRNPKLDLLIAEYEERVLEAEGMFYYGSNMVVLDNPSDVEMMLTRDVFNDSSIVIKQDQQITIKRQGLLEQYELESGELLEQVYLKEVATILD</sequence>
<dbReference type="PANTHER" id="PTHR21621:SF0">
    <property type="entry name" value="BETA-CITRYLGLUTAMATE SYNTHASE B-RELATED"/>
    <property type="match status" value="1"/>
</dbReference>
<protein>
    <submittedName>
        <fullName evidence="3">Cyanophycin synthetase</fullName>
    </submittedName>
</protein>
<dbReference type="GO" id="GO:0009432">
    <property type="term" value="P:SOS response"/>
    <property type="evidence" value="ECO:0007669"/>
    <property type="project" value="TreeGrafter"/>
</dbReference>
<evidence type="ECO:0000259" key="2">
    <source>
        <dbReference type="PROSITE" id="PS50975"/>
    </source>
</evidence>
<accession>A3IY09</accession>
<evidence type="ECO:0000256" key="1">
    <source>
        <dbReference type="PROSITE-ProRule" id="PRU00409"/>
    </source>
</evidence>
<keyword evidence="1" id="KW-0067">ATP-binding</keyword>
<keyword evidence="4" id="KW-1185">Reference proteome</keyword>
<proteinExistence type="predicted"/>
<dbReference type="SUPFAM" id="SSF56059">
    <property type="entry name" value="Glutathione synthetase ATP-binding domain-like"/>
    <property type="match status" value="1"/>
</dbReference>
<gene>
    <name evidence="3" type="ORF">CY0110_12492</name>
</gene>
<comment type="caution">
    <text evidence="3">The sequence shown here is derived from an EMBL/GenBank/DDBJ whole genome shotgun (WGS) entry which is preliminary data.</text>
</comment>
<dbReference type="InterPro" id="IPR005479">
    <property type="entry name" value="CPAse_ATP-bd"/>
</dbReference>
<dbReference type="RefSeq" id="WP_008278271.1">
    <property type="nucleotide sequence ID" value="NZ_AAXW01000073.1"/>
</dbReference>
<dbReference type="GO" id="GO:0005524">
    <property type="term" value="F:ATP binding"/>
    <property type="evidence" value="ECO:0007669"/>
    <property type="project" value="UniProtKB-UniRule"/>
</dbReference>
<organism evidence="3 4">
    <name type="scientific">Crocosphaera chwakensis CCY0110</name>
    <dbReference type="NCBI Taxonomy" id="391612"/>
    <lineage>
        <taxon>Bacteria</taxon>
        <taxon>Bacillati</taxon>
        <taxon>Cyanobacteriota</taxon>
        <taxon>Cyanophyceae</taxon>
        <taxon>Oscillatoriophycideae</taxon>
        <taxon>Chroococcales</taxon>
        <taxon>Aphanothecaceae</taxon>
        <taxon>Crocosphaera</taxon>
        <taxon>Crocosphaera chwakensis</taxon>
    </lineage>
</organism>
<dbReference type="eggNOG" id="COG0189">
    <property type="taxonomic scope" value="Bacteria"/>
</dbReference>
<dbReference type="GO" id="GO:0018169">
    <property type="term" value="F:ribosomal S6-glutamic acid ligase activity"/>
    <property type="evidence" value="ECO:0007669"/>
    <property type="project" value="TreeGrafter"/>
</dbReference>
<evidence type="ECO:0000313" key="3">
    <source>
        <dbReference type="EMBL" id="EAZ88637.1"/>
    </source>
</evidence>
<dbReference type="PANTHER" id="PTHR21621">
    <property type="entry name" value="RIBOSOMAL PROTEIN S6 MODIFICATION PROTEIN"/>
    <property type="match status" value="1"/>
</dbReference>
<dbReference type="InterPro" id="IPR013815">
    <property type="entry name" value="ATP_grasp_subdomain_1"/>
</dbReference>
<dbReference type="PROSITE" id="PS50975">
    <property type="entry name" value="ATP_GRASP"/>
    <property type="match status" value="1"/>
</dbReference>
<dbReference type="InterPro" id="IPR011761">
    <property type="entry name" value="ATP-grasp"/>
</dbReference>
<dbReference type="OrthoDB" id="9803907at2"/>
<dbReference type="Pfam" id="PF02786">
    <property type="entry name" value="CPSase_L_D2"/>
    <property type="match status" value="1"/>
</dbReference>
<reference evidence="3 4" key="1">
    <citation type="submission" date="2007-03" db="EMBL/GenBank/DDBJ databases">
        <authorList>
            <person name="Stal L."/>
            <person name="Ferriera S."/>
            <person name="Johnson J."/>
            <person name="Kravitz S."/>
            <person name="Beeson K."/>
            <person name="Sutton G."/>
            <person name="Rogers Y.-H."/>
            <person name="Friedman R."/>
            <person name="Frazier M."/>
            <person name="Venter J.C."/>
        </authorList>
    </citation>
    <scope>NUCLEOTIDE SEQUENCE [LARGE SCALE GENOMIC DNA]</scope>
    <source>
        <strain evidence="3 4">CCY0110</strain>
    </source>
</reference>
<dbReference type="Gene3D" id="3.30.470.20">
    <property type="entry name" value="ATP-grasp fold, B domain"/>
    <property type="match status" value="1"/>
</dbReference>
<dbReference type="GO" id="GO:0005737">
    <property type="term" value="C:cytoplasm"/>
    <property type="evidence" value="ECO:0007669"/>
    <property type="project" value="TreeGrafter"/>
</dbReference>
<name>A3IY09_9CHRO</name>